<proteinExistence type="predicted"/>
<feature type="transmembrane region" description="Helical" evidence="5">
    <location>
        <begin position="129"/>
        <end position="150"/>
    </location>
</feature>
<accession>A0A7T5QXU4</accession>
<keyword evidence="2 5" id="KW-0812">Transmembrane</keyword>
<feature type="transmembrane region" description="Helical" evidence="5">
    <location>
        <begin position="6"/>
        <end position="24"/>
    </location>
</feature>
<feature type="transmembrane region" description="Helical" evidence="5">
    <location>
        <begin position="36"/>
        <end position="56"/>
    </location>
</feature>
<evidence type="ECO:0000256" key="5">
    <source>
        <dbReference type="SAM" id="Phobius"/>
    </source>
</evidence>
<evidence type="ECO:0000256" key="2">
    <source>
        <dbReference type="ARBA" id="ARBA00022692"/>
    </source>
</evidence>
<keyword evidence="3 5" id="KW-1133">Transmembrane helix</keyword>
<sequence>MEHIALFGVLAVVLVLSIGIDFFGHRDGHEMSFKESSLWSVFWIAMGCAVGGFIYLNYGDVAASEYFAGYAMEKALSIDNLMVFMAIFTFFGIKDSAREHKILLWGIAGALVFRGIFVAAGSALFHLHWAVQAFFGLVVIWSAKGILFGGDDDEEVDFSQKWFVRAIKKFYPVSTDTSTDKFFTRIGARRGVTLMFLCLVTIELCDVMFSFDSVPAVIGVTKEPAIIYAAMIMAVLGLRALFFVLGSLMKHLTRLDFFVAIVLVFVGVKLIIAPWGYDIDPISSLCVVLGLLSAGVLTSLAFPKRESY</sequence>
<dbReference type="NCBIfam" id="TIGR03718">
    <property type="entry name" value="R_switched_Alx"/>
    <property type="match status" value="1"/>
</dbReference>
<keyword evidence="7" id="KW-1185">Reference proteome</keyword>
<feature type="transmembrane region" description="Helical" evidence="5">
    <location>
        <begin position="226"/>
        <end position="245"/>
    </location>
</feature>
<reference evidence="6 7" key="1">
    <citation type="submission" date="2020-12" db="EMBL/GenBank/DDBJ databases">
        <authorList>
            <person name="Luo D."/>
            <person name="Li C."/>
            <person name="Zeng H."/>
        </authorList>
    </citation>
    <scope>NUCLEOTIDE SEQUENCE [LARGE SCALE GENOMIC DNA]</scope>
</reference>
<feature type="transmembrane region" description="Helical" evidence="5">
    <location>
        <begin position="76"/>
        <end position="93"/>
    </location>
</feature>
<organism evidence="6 7">
    <name type="scientific">Cronobacter phage A24</name>
    <dbReference type="NCBI Taxonomy" id="2795745"/>
    <lineage>
        <taxon>Viruses</taxon>
        <taxon>Duplodnaviria</taxon>
        <taxon>Heunggongvirae</taxon>
        <taxon>Uroviricota</taxon>
        <taxon>Caudoviricetes</taxon>
        <taxon>Grimontviridae</taxon>
        <taxon>Crifsvirus</taxon>
        <taxon>Crifsvirus A24</taxon>
    </lineage>
</organism>
<dbReference type="InterPro" id="IPR022369">
    <property type="entry name" value="Integral_membrane_TerC_rswitch"/>
</dbReference>
<feature type="transmembrane region" description="Helical" evidence="5">
    <location>
        <begin position="191"/>
        <end position="211"/>
    </location>
</feature>
<evidence type="ECO:0000256" key="3">
    <source>
        <dbReference type="ARBA" id="ARBA00022989"/>
    </source>
</evidence>
<evidence type="ECO:0000313" key="6">
    <source>
        <dbReference type="EMBL" id="QQG33715.1"/>
    </source>
</evidence>
<dbReference type="PANTHER" id="PTHR30238">
    <property type="entry name" value="MEMBRANE BOUND PREDICTED REDOX MODULATOR"/>
    <property type="match status" value="1"/>
</dbReference>
<dbReference type="Proteomes" id="UP000595896">
    <property type="component" value="Segment"/>
</dbReference>
<dbReference type="EMBL" id="MW343794">
    <property type="protein sequence ID" value="QQG33715.1"/>
    <property type="molecule type" value="Genomic_DNA"/>
</dbReference>
<dbReference type="Pfam" id="PF03741">
    <property type="entry name" value="TerC"/>
    <property type="match status" value="1"/>
</dbReference>
<keyword evidence="4 5" id="KW-0472">Membrane</keyword>
<dbReference type="RefSeq" id="YP_010671963.1">
    <property type="nucleotide sequence ID" value="NC_070973.1"/>
</dbReference>
<feature type="transmembrane region" description="Helical" evidence="5">
    <location>
        <begin position="102"/>
        <end position="123"/>
    </location>
</feature>
<dbReference type="KEGG" id="vg:77948225"/>
<evidence type="ECO:0000256" key="4">
    <source>
        <dbReference type="ARBA" id="ARBA00023136"/>
    </source>
</evidence>
<name>A0A7T5QXU4_9CAUD</name>
<dbReference type="GO" id="GO:0016020">
    <property type="term" value="C:membrane"/>
    <property type="evidence" value="ECO:0007669"/>
    <property type="project" value="UniProtKB-SubCell"/>
</dbReference>
<dbReference type="InterPro" id="IPR005496">
    <property type="entry name" value="Integral_membrane_TerC"/>
</dbReference>
<evidence type="ECO:0000256" key="1">
    <source>
        <dbReference type="ARBA" id="ARBA00004141"/>
    </source>
</evidence>
<feature type="transmembrane region" description="Helical" evidence="5">
    <location>
        <begin position="257"/>
        <end position="276"/>
    </location>
</feature>
<dbReference type="PANTHER" id="PTHR30238:SF0">
    <property type="entry name" value="THYLAKOID MEMBRANE PROTEIN TERC, CHLOROPLASTIC"/>
    <property type="match status" value="1"/>
</dbReference>
<evidence type="ECO:0000313" key="7">
    <source>
        <dbReference type="Proteomes" id="UP000595896"/>
    </source>
</evidence>
<dbReference type="GeneID" id="77948225"/>
<feature type="transmembrane region" description="Helical" evidence="5">
    <location>
        <begin position="282"/>
        <end position="302"/>
    </location>
</feature>
<protein>
    <submittedName>
        <fullName evidence="6">Integral membrane protein</fullName>
    </submittedName>
</protein>
<comment type="subcellular location">
    <subcellularLocation>
        <location evidence="1">Membrane</location>
        <topology evidence="1">Multi-pass membrane protein</topology>
    </subcellularLocation>
</comment>